<dbReference type="OrthoDB" id="267284at2759"/>
<dbReference type="Proteomes" id="UP000028837">
    <property type="component" value="Unassembled WGS sequence"/>
</dbReference>
<dbReference type="EMBL" id="AHZU02000112">
    <property type="protein sequence ID" value="KFG48322.1"/>
    <property type="molecule type" value="Genomic_DNA"/>
</dbReference>
<keyword evidence="1" id="KW-1133">Transmembrane helix</keyword>
<keyword evidence="1" id="KW-0472">Membrane</keyword>
<protein>
    <submittedName>
        <fullName evidence="3">Transmembrane protein TMEM222</fullName>
    </submittedName>
</protein>
<accession>A0A086KVA4</accession>
<dbReference type="InterPro" id="IPR008496">
    <property type="entry name" value="TMEM222/RTE1"/>
</dbReference>
<reference evidence="3 4" key="1">
    <citation type="submission" date="2014-02" db="EMBL/GenBank/DDBJ databases">
        <authorList>
            <person name="Sibley D."/>
            <person name="Venepally P."/>
            <person name="Karamycheva S."/>
            <person name="Hadjithomas M."/>
            <person name="Khan A."/>
            <person name="Brunk B."/>
            <person name="Roos D."/>
            <person name="Caler E."/>
            <person name="Lorenzi H."/>
        </authorList>
    </citation>
    <scope>NUCLEOTIDE SEQUENCE [LARGE SCALE GENOMIC DNA]</scope>
    <source>
        <strain evidence="3 4">GAB2-2007-GAL-DOM2</strain>
    </source>
</reference>
<gene>
    <name evidence="3" type="ORF">TGDOM2_230610</name>
</gene>
<dbReference type="PANTHER" id="PTHR20921:SF0">
    <property type="entry name" value="TRANSMEMBRANE PROTEIN 222"/>
    <property type="match status" value="1"/>
</dbReference>
<sequence>MLFSRAFALCLAFFDSVSCTLEWNMPMEQMDPMEQQQSHREGTRCARSIPEGDGKGLHIYHMRHERSADDRHPYCVVWTYLPCLTTIIPLIGHVGICTAEGVVHDFAGPYFISVDRMAFNRPMRVWRLDRGGVNHPEDPMMYDRAIEAADAQFCRMSHNLFCNNCHHHVADALNHMAYKGRRNWTQFDVWWQLVVRGRFLTWRDCFVVWSAWTILGIIVIFCRFVLPHLS</sequence>
<keyword evidence="1 3" id="KW-0812">Transmembrane</keyword>
<name>A0A086KVA4_TOXGO</name>
<keyword evidence="2" id="KW-0732">Signal</keyword>
<evidence type="ECO:0000256" key="2">
    <source>
        <dbReference type="SAM" id="SignalP"/>
    </source>
</evidence>
<evidence type="ECO:0000313" key="4">
    <source>
        <dbReference type="Proteomes" id="UP000028837"/>
    </source>
</evidence>
<feature type="chain" id="PRO_5001809678" evidence="2">
    <location>
        <begin position="20"/>
        <end position="230"/>
    </location>
</feature>
<feature type="signal peptide" evidence="2">
    <location>
        <begin position="1"/>
        <end position="19"/>
    </location>
</feature>
<dbReference type="PANTHER" id="PTHR20921">
    <property type="entry name" value="TRANSMEMBRANE PROTEIN 222"/>
    <property type="match status" value="1"/>
</dbReference>
<evidence type="ECO:0000256" key="1">
    <source>
        <dbReference type="SAM" id="Phobius"/>
    </source>
</evidence>
<dbReference type="AlphaFoldDB" id="A0A086KVA4"/>
<evidence type="ECO:0000313" key="3">
    <source>
        <dbReference type="EMBL" id="KFG48322.1"/>
    </source>
</evidence>
<proteinExistence type="predicted"/>
<dbReference type="Pfam" id="PF05608">
    <property type="entry name" value="RTE1"/>
    <property type="match status" value="1"/>
</dbReference>
<comment type="caution">
    <text evidence="3">The sequence shown here is derived from an EMBL/GenBank/DDBJ whole genome shotgun (WGS) entry which is preliminary data.</text>
</comment>
<organism evidence="3 4">
    <name type="scientific">Toxoplasma gondii GAB2-2007-GAL-DOM2</name>
    <dbReference type="NCBI Taxonomy" id="1130820"/>
    <lineage>
        <taxon>Eukaryota</taxon>
        <taxon>Sar</taxon>
        <taxon>Alveolata</taxon>
        <taxon>Apicomplexa</taxon>
        <taxon>Conoidasida</taxon>
        <taxon>Coccidia</taxon>
        <taxon>Eucoccidiorida</taxon>
        <taxon>Eimeriorina</taxon>
        <taxon>Sarcocystidae</taxon>
        <taxon>Toxoplasma</taxon>
    </lineage>
</organism>
<feature type="transmembrane region" description="Helical" evidence="1">
    <location>
        <begin position="206"/>
        <end position="226"/>
    </location>
</feature>
<dbReference type="VEuPathDB" id="ToxoDB:TGDOM2_230610"/>